<protein>
    <submittedName>
        <fullName evidence="2">Putative membrane protein</fullName>
    </submittedName>
</protein>
<evidence type="ECO:0000256" key="1">
    <source>
        <dbReference type="SAM" id="Phobius"/>
    </source>
</evidence>
<keyword evidence="1" id="KW-0812">Transmembrane</keyword>
<dbReference type="Proteomes" id="UP000509246">
    <property type="component" value="Chromosome"/>
</dbReference>
<gene>
    <name evidence="2" type="ORF">CARM_1484</name>
</gene>
<keyword evidence="1" id="KW-1133">Transmembrane helix</keyword>
<evidence type="ECO:0000313" key="2">
    <source>
        <dbReference type="EMBL" id="QKF80377.1"/>
    </source>
</evidence>
<feature type="transmembrane region" description="Helical" evidence="1">
    <location>
        <begin position="471"/>
        <end position="489"/>
    </location>
</feature>
<dbReference type="KEGG" id="carm:CARM_1484"/>
<proteinExistence type="predicted"/>
<dbReference type="RefSeq" id="WP_139426254.1">
    <property type="nucleotide sequence ID" value="NZ_CBCSFY010000004.1"/>
</dbReference>
<dbReference type="AlphaFoldDB" id="A0A7L5IM89"/>
<evidence type="ECO:0000313" key="3">
    <source>
        <dbReference type="Proteomes" id="UP000509246"/>
    </source>
</evidence>
<feature type="transmembrane region" description="Helical" evidence="1">
    <location>
        <begin position="613"/>
        <end position="632"/>
    </location>
</feature>
<sequence>MEKFDKELTIYGIFVKNGKQNVKDNKITIFDAEIEEINFQKLQEKDIKEICILRSEIKYLYFFKKNTIKIDFRNCNFKNQIIARELYFENEVIFQQCIFDVVVDFSKTKFKCKIDFLTSIFKGEVRFIETQFQAKQSDNKIIENDFGEVMFERRVSFSNAIFQERVNFALSQFKDEASFAKTKFQANQNDSNIIENQFLGVIFAGKVTFDEAIFQARVCFGISQFEDEARFIGTQFLAEQDNDSKIVENEFREANFRGKITFDSLVFKARISFLFSTFKDETLFLDINPSNLIFYNVEFNKTKFACKALTNITSCLFQYSVFKDMLSFERMEFERLRFDNVLFNGVITFSDTKLKIKPQFINCTFSNQFNIEHQYIKYSDKDIENKINNIQNENDKFHALLNLRDLFRKLKSNRIAHHNLIDASELRVQELYARELELKHKENKSLKEKVERWQLFFYRKLCDHHTDLLKVFHNLLIIIMLFGVFSFALDKFKQPSVENNVKYHIVQVDTNESYIFKEHNKTTYNIFGLNINKESNKLDEFIKNNFAYVLILLFIALLPLSFNIFTNLYIFGSFFYVIFNFLDLVTLYIHIVIIGLFVIFALKFILLDDRQEIIRKIIIGISYVVCIFTLLVKPSLMLPVFGSFLEKDTNTTYPLLLSLSVVYFILVALVIFSLQKTARKNSIVPN</sequence>
<keyword evidence="1" id="KW-0472">Membrane</keyword>
<reference evidence="2 3" key="1">
    <citation type="submission" date="2020-05" db="EMBL/GenBank/DDBJ databases">
        <title>Complete genome sequencing of Campylobacter and Arcobacter type strains.</title>
        <authorList>
            <person name="Miller W.G."/>
            <person name="Yee E."/>
        </authorList>
    </citation>
    <scope>NUCLEOTIDE SEQUENCE [LARGE SCALE GENOMIC DNA]</scope>
    <source>
        <strain evidence="2 3">CCUG 73571</strain>
    </source>
</reference>
<keyword evidence="3" id="KW-1185">Reference proteome</keyword>
<accession>A0A7L5IM89</accession>
<feature type="transmembrane region" description="Helical" evidence="1">
    <location>
        <begin position="546"/>
        <end position="579"/>
    </location>
</feature>
<name>A0A7L5IM89_9BACT</name>
<organism evidence="2 3">
    <name type="scientific">Campylobacter armoricus</name>
    <dbReference type="NCBI Taxonomy" id="2505970"/>
    <lineage>
        <taxon>Bacteria</taxon>
        <taxon>Pseudomonadati</taxon>
        <taxon>Campylobacterota</taxon>
        <taxon>Epsilonproteobacteria</taxon>
        <taxon>Campylobacterales</taxon>
        <taxon>Campylobacteraceae</taxon>
        <taxon>Campylobacter</taxon>
    </lineage>
</organism>
<dbReference type="GeneID" id="56587234"/>
<feature type="transmembrane region" description="Helical" evidence="1">
    <location>
        <begin position="652"/>
        <end position="672"/>
    </location>
</feature>
<dbReference type="EMBL" id="CP053825">
    <property type="protein sequence ID" value="QKF80377.1"/>
    <property type="molecule type" value="Genomic_DNA"/>
</dbReference>
<feature type="transmembrane region" description="Helical" evidence="1">
    <location>
        <begin position="585"/>
        <end position="606"/>
    </location>
</feature>